<dbReference type="EMBL" id="CAKLDI010000001">
    <property type="protein sequence ID" value="CAH0533283.1"/>
    <property type="molecule type" value="Genomic_DNA"/>
</dbReference>
<feature type="region of interest" description="Disordered" evidence="1">
    <location>
        <begin position="1"/>
        <end position="42"/>
    </location>
</feature>
<organism evidence="2 3">
    <name type="scientific">Vibrio stylophorae</name>
    <dbReference type="NCBI Taxonomy" id="659351"/>
    <lineage>
        <taxon>Bacteria</taxon>
        <taxon>Pseudomonadati</taxon>
        <taxon>Pseudomonadota</taxon>
        <taxon>Gammaproteobacteria</taxon>
        <taxon>Vibrionales</taxon>
        <taxon>Vibrionaceae</taxon>
        <taxon>Vibrio</taxon>
    </lineage>
</organism>
<evidence type="ECO:0000313" key="3">
    <source>
        <dbReference type="Proteomes" id="UP000838672"/>
    </source>
</evidence>
<feature type="compositionally biased region" description="Low complexity" evidence="1">
    <location>
        <begin position="22"/>
        <end position="42"/>
    </location>
</feature>
<keyword evidence="3" id="KW-1185">Reference proteome</keyword>
<protein>
    <submittedName>
        <fullName evidence="2">Uncharacterized protein</fullName>
    </submittedName>
</protein>
<dbReference type="RefSeq" id="WP_237465625.1">
    <property type="nucleotide sequence ID" value="NZ_CAKLDI010000001.1"/>
</dbReference>
<proteinExistence type="predicted"/>
<name>A0ABN8DSH6_9VIBR</name>
<accession>A0ABN8DSH6</accession>
<evidence type="ECO:0000256" key="1">
    <source>
        <dbReference type="SAM" id="MobiDB-lite"/>
    </source>
</evidence>
<dbReference type="Proteomes" id="UP000838672">
    <property type="component" value="Unassembled WGS sequence"/>
</dbReference>
<gene>
    <name evidence="2" type="ORF">VST7929_01147</name>
</gene>
<sequence>MRVQNLPLPVTNSQRSQAPKRAQASAQTSSSQSTTAATAAPSLSTSIHPLAASVADAVAQSPSGYQQIIYDQPQGPGGEAVGEYLSVMNYDKKQALAALVGIDYYV</sequence>
<reference evidence="2" key="1">
    <citation type="submission" date="2021-11" db="EMBL/GenBank/DDBJ databases">
        <authorList>
            <person name="Rodrigo-Torres L."/>
            <person name="Arahal R. D."/>
            <person name="Lucena T."/>
        </authorList>
    </citation>
    <scope>NUCLEOTIDE SEQUENCE</scope>
    <source>
        <strain evidence="2">CECT 7929</strain>
    </source>
</reference>
<comment type="caution">
    <text evidence="2">The sequence shown here is derived from an EMBL/GenBank/DDBJ whole genome shotgun (WGS) entry which is preliminary data.</text>
</comment>
<evidence type="ECO:0000313" key="2">
    <source>
        <dbReference type="EMBL" id="CAH0533283.1"/>
    </source>
</evidence>